<organism evidence="3 4">
    <name type="scientific">Pseudocercospora eumusae</name>
    <dbReference type="NCBI Taxonomy" id="321146"/>
    <lineage>
        <taxon>Eukaryota</taxon>
        <taxon>Fungi</taxon>
        <taxon>Dikarya</taxon>
        <taxon>Ascomycota</taxon>
        <taxon>Pezizomycotina</taxon>
        <taxon>Dothideomycetes</taxon>
        <taxon>Dothideomycetidae</taxon>
        <taxon>Mycosphaerellales</taxon>
        <taxon>Mycosphaerellaceae</taxon>
        <taxon>Pseudocercospora</taxon>
    </lineage>
</organism>
<dbReference type="STRING" id="321146.A0A139GYL1"/>
<sequence>MPATYTAEEIAQAHKVLYDEGIRMRYQVAGKEYVDNALKNAENPFSRAMQEYVSESCWGSIWTRPGLEKKTRSFLNIAMLCNQNRGSELSTHVKGALNNGASEEEIREVILQAACYCGMPAGIEGFRVAWKAIQEWNANHQKSSARDGGSGHNVDAHEEVDIAARAKGDDV</sequence>
<name>A0A139GYL1_9PEZI</name>
<feature type="domain" description="Carboxymuconolactone decarboxylase-like" evidence="2">
    <location>
        <begin position="49"/>
        <end position="129"/>
    </location>
</feature>
<comment type="caution">
    <text evidence="3">The sequence shown here is derived from an EMBL/GenBank/DDBJ whole genome shotgun (WGS) entry which is preliminary data.</text>
</comment>
<protein>
    <recommendedName>
        <fullName evidence="2">Carboxymuconolactone decarboxylase-like domain-containing protein</fullName>
    </recommendedName>
</protein>
<dbReference type="PANTHER" id="PTHR33570">
    <property type="entry name" value="4-CARBOXYMUCONOLACTONE DECARBOXYLASE FAMILY PROTEIN"/>
    <property type="match status" value="1"/>
</dbReference>
<keyword evidence="4" id="KW-1185">Reference proteome</keyword>
<dbReference type="InterPro" id="IPR003779">
    <property type="entry name" value="CMD-like"/>
</dbReference>
<dbReference type="AlphaFoldDB" id="A0A139GYL1"/>
<evidence type="ECO:0000256" key="1">
    <source>
        <dbReference type="SAM" id="MobiDB-lite"/>
    </source>
</evidence>
<dbReference type="SUPFAM" id="SSF69118">
    <property type="entry name" value="AhpD-like"/>
    <property type="match status" value="1"/>
</dbReference>
<proteinExistence type="predicted"/>
<dbReference type="InterPro" id="IPR052512">
    <property type="entry name" value="4CMD/NDH-1_regulator"/>
</dbReference>
<feature type="compositionally biased region" description="Basic and acidic residues" evidence="1">
    <location>
        <begin position="154"/>
        <end position="171"/>
    </location>
</feature>
<dbReference type="EMBL" id="LFZN01000225">
    <property type="protein sequence ID" value="KXS95286.1"/>
    <property type="molecule type" value="Genomic_DNA"/>
</dbReference>
<dbReference type="Pfam" id="PF02627">
    <property type="entry name" value="CMD"/>
    <property type="match status" value="1"/>
</dbReference>
<dbReference type="InterPro" id="IPR029032">
    <property type="entry name" value="AhpD-like"/>
</dbReference>
<dbReference type="Proteomes" id="UP000070133">
    <property type="component" value="Unassembled WGS sequence"/>
</dbReference>
<gene>
    <name evidence="3" type="ORF">AC578_2587</name>
</gene>
<reference evidence="3 4" key="1">
    <citation type="submission" date="2015-07" db="EMBL/GenBank/DDBJ databases">
        <title>Comparative genomics of the Sigatoka disease complex on banana suggests a link between parallel evolutionary changes in Pseudocercospora fijiensis and Pseudocercospora eumusae and increased virulence on the banana host.</title>
        <authorList>
            <person name="Chang T.-C."/>
            <person name="Salvucci A."/>
            <person name="Crous P.W."/>
            <person name="Stergiopoulos I."/>
        </authorList>
    </citation>
    <scope>NUCLEOTIDE SEQUENCE [LARGE SCALE GENOMIC DNA]</scope>
    <source>
        <strain evidence="3 4">CBS 114824</strain>
    </source>
</reference>
<evidence type="ECO:0000313" key="3">
    <source>
        <dbReference type="EMBL" id="KXS95286.1"/>
    </source>
</evidence>
<dbReference type="GO" id="GO:0051920">
    <property type="term" value="F:peroxiredoxin activity"/>
    <property type="evidence" value="ECO:0007669"/>
    <property type="project" value="InterPro"/>
</dbReference>
<dbReference type="PANTHER" id="PTHR33570:SF2">
    <property type="entry name" value="CARBOXYMUCONOLACTONE DECARBOXYLASE-LIKE DOMAIN-CONTAINING PROTEIN"/>
    <property type="match status" value="1"/>
</dbReference>
<dbReference type="OrthoDB" id="104509at2759"/>
<evidence type="ECO:0000313" key="4">
    <source>
        <dbReference type="Proteomes" id="UP000070133"/>
    </source>
</evidence>
<evidence type="ECO:0000259" key="2">
    <source>
        <dbReference type="Pfam" id="PF02627"/>
    </source>
</evidence>
<dbReference type="Gene3D" id="1.20.1290.10">
    <property type="entry name" value="AhpD-like"/>
    <property type="match status" value="1"/>
</dbReference>
<accession>A0A139GYL1</accession>
<feature type="region of interest" description="Disordered" evidence="1">
    <location>
        <begin position="141"/>
        <end position="171"/>
    </location>
</feature>